<dbReference type="EMBL" id="JXNZ01000011">
    <property type="protein sequence ID" value="KIQ61080.1"/>
    <property type="molecule type" value="Genomic_DNA"/>
</dbReference>
<evidence type="ECO:0000259" key="3">
    <source>
        <dbReference type="Pfam" id="PF08541"/>
    </source>
</evidence>
<evidence type="ECO:0000256" key="1">
    <source>
        <dbReference type="ARBA" id="ARBA00022679"/>
    </source>
</evidence>
<evidence type="ECO:0000313" key="6">
    <source>
        <dbReference type="Proteomes" id="UP000032101"/>
    </source>
</evidence>
<evidence type="ECO:0000313" key="5">
    <source>
        <dbReference type="EMBL" id="KIQ61080.1"/>
    </source>
</evidence>
<proteinExistence type="predicted"/>
<feature type="domain" description="Beta-ketoacyl-[acyl-carrier-protein] synthase III N-terminal" evidence="4">
    <location>
        <begin position="112"/>
        <end position="187"/>
    </location>
</feature>
<dbReference type="GO" id="GO:0004315">
    <property type="term" value="F:3-oxoacyl-[acyl-carrier-protein] synthase activity"/>
    <property type="evidence" value="ECO:0007669"/>
    <property type="project" value="InterPro"/>
</dbReference>
<feature type="domain" description="Beta-ketoacyl-[acyl-carrier-protein] synthase III C-terminal" evidence="3">
    <location>
        <begin position="236"/>
        <end position="319"/>
    </location>
</feature>
<protein>
    <recommendedName>
        <fullName evidence="7">Beta-ketoacyl-[acyl-carrier-protein] synthase III</fullName>
    </recommendedName>
</protein>
<dbReference type="SUPFAM" id="SSF53901">
    <property type="entry name" value="Thiolase-like"/>
    <property type="match status" value="1"/>
</dbReference>
<dbReference type="GO" id="GO:0006633">
    <property type="term" value="P:fatty acid biosynthetic process"/>
    <property type="evidence" value="ECO:0007669"/>
    <property type="project" value="InterPro"/>
</dbReference>
<evidence type="ECO:0008006" key="7">
    <source>
        <dbReference type="Google" id="ProtNLM"/>
    </source>
</evidence>
<dbReference type="RefSeq" id="WP_042728190.1">
    <property type="nucleotide sequence ID" value="NZ_JXNZ01000011.1"/>
</dbReference>
<dbReference type="CDD" id="cd00830">
    <property type="entry name" value="KAS_III"/>
    <property type="match status" value="1"/>
</dbReference>
<dbReference type="InterPro" id="IPR016039">
    <property type="entry name" value="Thiolase-like"/>
</dbReference>
<organism evidence="5 6">
    <name type="scientific">Pseudomonas fluorescens</name>
    <dbReference type="NCBI Taxonomy" id="294"/>
    <lineage>
        <taxon>Bacteria</taxon>
        <taxon>Pseudomonadati</taxon>
        <taxon>Pseudomonadota</taxon>
        <taxon>Gammaproteobacteria</taxon>
        <taxon>Pseudomonadales</taxon>
        <taxon>Pseudomonadaceae</taxon>
        <taxon>Pseudomonas</taxon>
    </lineage>
</organism>
<name>A0A0D0MZ49_PSEFL</name>
<evidence type="ECO:0000256" key="2">
    <source>
        <dbReference type="ARBA" id="ARBA00023315"/>
    </source>
</evidence>
<dbReference type="PANTHER" id="PTHR34069:SF2">
    <property type="entry name" value="BETA-KETOACYL-[ACYL-CARRIER-PROTEIN] SYNTHASE III"/>
    <property type="match status" value="1"/>
</dbReference>
<dbReference type="PANTHER" id="PTHR34069">
    <property type="entry name" value="3-OXOACYL-[ACYL-CARRIER-PROTEIN] SYNTHASE 3"/>
    <property type="match status" value="1"/>
</dbReference>
<dbReference type="Proteomes" id="UP000032101">
    <property type="component" value="Unassembled WGS sequence"/>
</dbReference>
<keyword evidence="2" id="KW-0012">Acyltransferase</keyword>
<dbReference type="PATRIC" id="fig|294.124.peg.443"/>
<dbReference type="InterPro" id="IPR013751">
    <property type="entry name" value="ACP_syn_III_N"/>
</dbReference>
<evidence type="ECO:0000259" key="4">
    <source>
        <dbReference type="Pfam" id="PF08545"/>
    </source>
</evidence>
<dbReference type="Pfam" id="PF08541">
    <property type="entry name" value="ACP_syn_III_C"/>
    <property type="match status" value="1"/>
</dbReference>
<dbReference type="Pfam" id="PF08545">
    <property type="entry name" value="ACP_syn_III"/>
    <property type="match status" value="1"/>
</dbReference>
<dbReference type="InterPro" id="IPR013747">
    <property type="entry name" value="ACP_syn_III_C"/>
</dbReference>
<dbReference type="AlphaFoldDB" id="A0A0D0MZ49"/>
<dbReference type="Gene3D" id="3.40.47.10">
    <property type="match status" value="1"/>
</dbReference>
<accession>A0A0D0MZ49</accession>
<reference evidence="5 6" key="1">
    <citation type="submission" date="2015-01" db="EMBL/GenBank/DDBJ databases">
        <title>Draft Genome Sequence of the Biocontrol and Plant Growth-Promoting Rhizobacteria (PGPR) Pseudomonas fluorescens UM270.</title>
        <authorList>
            <person name="Hernandez-Salmeron J.E."/>
            <person name="Santoyo G."/>
            <person name="Moreno-Hagelsieb G."/>
            <person name="Hernandez-Leon R."/>
        </authorList>
    </citation>
    <scope>NUCLEOTIDE SEQUENCE [LARGE SCALE GENOMIC DNA]</scope>
    <source>
        <strain evidence="5 6">UM270</strain>
    </source>
</reference>
<gene>
    <name evidence="5" type="ORF">RL74_02180</name>
</gene>
<dbReference type="GO" id="GO:0044550">
    <property type="term" value="P:secondary metabolite biosynthetic process"/>
    <property type="evidence" value="ECO:0007669"/>
    <property type="project" value="TreeGrafter"/>
</dbReference>
<comment type="caution">
    <text evidence="5">The sequence shown here is derived from an EMBL/GenBank/DDBJ whole genome shotgun (WGS) entry which is preliminary data.</text>
</comment>
<keyword evidence="1" id="KW-0808">Transferase</keyword>
<sequence length="339" mass="35827">MNAAIDGVSIRALSAAIPEDVMTLDDFATLFGEKEVQRIAKSTGIQQVRVANRLSTVDLCAAAAQALFNAADIDPASIDGLVLVTQTPDSLMPASSALLADRLGLGNALAAFDLNFGCSGYIYGLFQAAMLIKAGGCRRVLVCTGDVISKLLNPEDRHVRLVFGDAATCTLLEDGDQTLGFAFTTDGAGAQYLNTTLDYTPSATSRVQAAGLHMDGGQVMNFALEKVPSAINAFIRDQGIDPERVPFFLLHQANKFMLDYLAKKLGVASSKVPIEVADVGNTGPSSIPLMICKRHGREDLRQDNLIACGFGVGLSIGTARLSLRDAHIIAPVTVPAFPN</sequence>
<dbReference type="OrthoDB" id="9815506at2"/>